<dbReference type="PANTHER" id="PTHR31157">
    <property type="entry name" value="SCP DOMAIN-CONTAINING PROTEIN"/>
    <property type="match status" value="1"/>
</dbReference>
<feature type="compositionally biased region" description="Pro residues" evidence="1">
    <location>
        <begin position="99"/>
        <end position="117"/>
    </location>
</feature>
<dbReference type="InterPro" id="IPR014044">
    <property type="entry name" value="CAP_dom"/>
</dbReference>
<dbReference type="Pfam" id="PF00188">
    <property type="entry name" value="CAP"/>
    <property type="match status" value="1"/>
</dbReference>
<gene>
    <name evidence="3" type="ORF">GC106_65390</name>
</gene>
<proteinExistence type="predicted"/>
<dbReference type="SUPFAM" id="SSF55797">
    <property type="entry name" value="PR-1-like"/>
    <property type="match status" value="1"/>
</dbReference>
<feature type="region of interest" description="Disordered" evidence="1">
    <location>
        <begin position="33"/>
        <end position="126"/>
    </location>
</feature>
<feature type="domain" description="SCP" evidence="2">
    <location>
        <begin position="146"/>
        <end position="247"/>
    </location>
</feature>
<keyword evidence="4" id="KW-1185">Reference proteome</keyword>
<dbReference type="GO" id="GO:0006508">
    <property type="term" value="P:proteolysis"/>
    <property type="evidence" value="ECO:0007669"/>
    <property type="project" value="UniProtKB-KW"/>
</dbReference>
<evidence type="ECO:0000313" key="4">
    <source>
        <dbReference type="Proteomes" id="UP000763557"/>
    </source>
</evidence>
<name>A0ABX2FD46_9PSEU</name>
<keyword evidence="3" id="KW-0645">Protease</keyword>
<accession>A0ABX2FD46</accession>
<dbReference type="InterPro" id="IPR035940">
    <property type="entry name" value="CAP_sf"/>
</dbReference>
<organism evidence="3 4">
    <name type="scientific">Kibdelosporangium persicum</name>
    <dbReference type="NCBI Taxonomy" id="2698649"/>
    <lineage>
        <taxon>Bacteria</taxon>
        <taxon>Bacillati</taxon>
        <taxon>Actinomycetota</taxon>
        <taxon>Actinomycetes</taxon>
        <taxon>Pseudonocardiales</taxon>
        <taxon>Pseudonocardiaceae</taxon>
        <taxon>Kibdelosporangium</taxon>
    </lineage>
</organism>
<dbReference type="EMBL" id="JAAATY010000026">
    <property type="protein sequence ID" value="NRN69282.1"/>
    <property type="molecule type" value="Genomic_DNA"/>
</dbReference>
<dbReference type="GO" id="GO:0008233">
    <property type="term" value="F:peptidase activity"/>
    <property type="evidence" value="ECO:0007669"/>
    <property type="project" value="UniProtKB-KW"/>
</dbReference>
<dbReference type="Proteomes" id="UP000763557">
    <property type="component" value="Unassembled WGS sequence"/>
</dbReference>
<evidence type="ECO:0000256" key="1">
    <source>
        <dbReference type="SAM" id="MobiDB-lite"/>
    </source>
</evidence>
<comment type="caution">
    <text evidence="3">The sequence shown here is derived from an EMBL/GenBank/DDBJ whole genome shotgun (WGS) entry which is preliminary data.</text>
</comment>
<feature type="compositionally biased region" description="Polar residues" evidence="1">
    <location>
        <begin position="38"/>
        <end position="48"/>
    </location>
</feature>
<keyword evidence="3" id="KW-0378">Hydrolase</keyword>
<evidence type="ECO:0000313" key="3">
    <source>
        <dbReference type="EMBL" id="NRN69282.1"/>
    </source>
</evidence>
<dbReference type="CDD" id="cd05379">
    <property type="entry name" value="CAP_bacterial"/>
    <property type="match status" value="1"/>
</dbReference>
<protein>
    <submittedName>
        <fullName evidence="3">Serine protease</fullName>
    </submittedName>
</protein>
<feature type="compositionally biased region" description="Low complexity" evidence="1">
    <location>
        <begin position="49"/>
        <end position="98"/>
    </location>
</feature>
<evidence type="ECO:0000259" key="2">
    <source>
        <dbReference type="Pfam" id="PF00188"/>
    </source>
</evidence>
<reference evidence="3 4" key="1">
    <citation type="submission" date="2020-01" db="EMBL/GenBank/DDBJ databases">
        <title>Kibdelosporangium persica a novel Actinomycetes from a hot desert in Iran.</title>
        <authorList>
            <person name="Safaei N."/>
            <person name="Zaburannyi N."/>
            <person name="Mueller R."/>
            <person name="Wink J."/>
        </authorList>
    </citation>
    <scope>NUCLEOTIDE SEQUENCE [LARGE SCALE GENOMIC DNA]</scope>
    <source>
        <strain evidence="3 4">4NS15</strain>
    </source>
</reference>
<dbReference type="PANTHER" id="PTHR31157:SF1">
    <property type="entry name" value="SCP DOMAIN-CONTAINING PROTEIN"/>
    <property type="match status" value="1"/>
</dbReference>
<sequence length="249" mass="25508">MVSLAALAAGAAIAGGATILALPQGDSPQVPMAMGYNGANNARQTGSIPPTDSATALAAAPGSASVPGSTSPTTSSSTAASSSSAPPSSSSASQQPSSPAAPPPPQSPTQPEKPAPSPTQTASPNAGMAAEVVQMVNDVRRQFVPQCGSLTVDARLTSAAQKHSTDMASQRYFSHTSKDGRSFADRIRAEGYPSPGGENIAQGQRSARQVMESWMRSEGHRENILRCGFRTIGVGLDTNGFYWVQNFGF</sequence>
<dbReference type="Gene3D" id="3.40.33.10">
    <property type="entry name" value="CAP"/>
    <property type="match status" value="1"/>
</dbReference>